<dbReference type="SUPFAM" id="SSF88946">
    <property type="entry name" value="Sigma2 domain of RNA polymerase sigma factors"/>
    <property type="match status" value="1"/>
</dbReference>
<keyword evidence="4" id="KW-0804">Transcription</keyword>
<dbReference type="InterPro" id="IPR013325">
    <property type="entry name" value="RNA_pol_sigma_r2"/>
</dbReference>
<dbReference type="RefSeq" id="WP_330974427.1">
    <property type="nucleotide sequence ID" value="NZ_JAZGLY010000003.1"/>
</dbReference>
<accession>A0ABU7RGA2</accession>
<evidence type="ECO:0000313" key="7">
    <source>
        <dbReference type="EMBL" id="MEE6187018.1"/>
    </source>
</evidence>
<proteinExistence type="inferred from homology"/>
<dbReference type="Gene3D" id="1.10.10.10">
    <property type="entry name" value="Winged helix-like DNA-binding domain superfamily/Winged helix DNA-binding domain"/>
    <property type="match status" value="1"/>
</dbReference>
<evidence type="ECO:0000259" key="6">
    <source>
        <dbReference type="Pfam" id="PF08281"/>
    </source>
</evidence>
<gene>
    <name evidence="7" type="ORF">V2H41_07015</name>
</gene>
<dbReference type="PANTHER" id="PTHR43133:SF46">
    <property type="entry name" value="RNA POLYMERASE SIGMA-70 FACTOR ECF SUBFAMILY"/>
    <property type="match status" value="1"/>
</dbReference>
<dbReference type="Pfam" id="PF04542">
    <property type="entry name" value="Sigma70_r2"/>
    <property type="match status" value="1"/>
</dbReference>
<evidence type="ECO:0000256" key="1">
    <source>
        <dbReference type="ARBA" id="ARBA00010641"/>
    </source>
</evidence>
<dbReference type="SUPFAM" id="SSF88659">
    <property type="entry name" value="Sigma3 and sigma4 domains of RNA polymerase sigma factors"/>
    <property type="match status" value="1"/>
</dbReference>
<evidence type="ECO:0000313" key="8">
    <source>
        <dbReference type="Proteomes" id="UP001357452"/>
    </source>
</evidence>
<sequence length="194" mass="22910">MKRELSDILYWQQQVAYYRDENAYKKLYFHFYSSLHRFAVAFIGDPEISEELVSDVMIRIWMMKEKLSNINRLDLYLFKCVRNAALAHINEKKSIIVQNTDEEHFDQMGYCHADAEINAKEISHRIESVVRRLPPQSQLVFRLIKDEGLSYKEVQSVMGISNNTIKTHIRIALKRIRMALEDVSGQRSNKQKIK</sequence>
<evidence type="ECO:0000256" key="4">
    <source>
        <dbReference type="ARBA" id="ARBA00023163"/>
    </source>
</evidence>
<comment type="caution">
    <text evidence="7">The sequence shown here is derived from an EMBL/GenBank/DDBJ whole genome shotgun (WGS) entry which is preliminary data.</text>
</comment>
<dbReference type="InterPro" id="IPR007627">
    <property type="entry name" value="RNA_pol_sigma70_r2"/>
</dbReference>
<reference evidence="7 8" key="1">
    <citation type="submission" date="2024-01" db="EMBL/GenBank/DDBJ databases">
        <title>Niabella digestum sp. nov., isolated from waste digestion system.</title>
        <authorList>
            <person name="Zhang L."/>
        </authorList>
    </citation>
    <scope>NUCLEOTIDE SEQUENCE [LARGE SCALE GENOMIC DNA]</scope>
    <source>
        <strain evidence="7 8">A18</strain>
    </source>
</reference>
<comment type="similarity">
    <text evidence="1">Belongs to the sigma-70 factor family. ECF subfamily.</text>
</comment>
<dbReference type="InterPro" id="IPR013249">
    <property type="entry name" value="RNA_pol_sigma70_r4_t2"/>
</dbReference>
<dbReference type="InterPro" id="IPR039425">
    <property type="entry name" value="RNA_pol_sigma-70-like"/>
</dbReference>
<organism evidence="7 8">
    <name type="scientific">Niabella digestorum</name>
    <dbReference type="NCBI Taxonomy" id="3117701"/>
    <lineage>
        <taxon>Bacteria</taxon>
        <taxon>Pseudomonadati</taxon>
        <taxon>Bacteroidota</taxon>
        <taxon>Chitinophagia</taxon>
        <taxon>Chitinophagales</taxon>
        <taxon>Chitinophagaceae</taxon>
        <taxon>Niabella</taxon>
    </lineage>
</organism>
<dbReference type="PANTHER" id="PTHR43133">
    <property type="entry name" value="RNA POLYMERASE ECF-TYPE SIGMA FACTO"/>
    <property type="match status" value="1"/>
</dbReference>
<feature type="domain" description="RNA polymerase sigma-70 region 2" evidence="5">
    <location>
        <begin position="30"/>
        <end position="93"/>
    </location>
</feature>
<keyword evidence="8" id="KW-1185">Reference proteome</keyword>
<name>A0ABU7RGA2_9BACT</name>
<protein>
    <submittedName>
        <fullName evidence="7">Sigma-70 family RNA polymerase sigma factor</fullName>
    </submittedName>
</protein>
<feature type="domain" description="RNA polymerase sigma factor 70 region 4 type 2" evidence="6">
    <location>
        <begin position="125"/>
        <end position="176"/>
    </location>
</feature>
<evidence type="ECO:0000256" key="2">
    <source>
        <dbReference type="ARBA" id="ARBA00023015"/>
    </source>
</evidence>
<dbReference type="CDD" id="cd06171">
    <property type="entry name" value="Sigma70_r4"/>
    <property type="match status" value="1"/>
</dbReference>
<evidence type="ECO:0000256" key="3">
    <source>
        <dbReference type="ARBA" id="ARBA00023082"/>
    </source>
</evidence>
<keyword evidence="2" id="KW-0805">Transcription regulation</keyword>
<dbReference type="Pfam" id="PF08281">
    <property type="entry name" value="Sigma70_r4_2"/>
    <property type="match status" value="1"/>
</dbReference>
<dbReference type="Proteomes" id="UP001357452">
    <property type="component" value="Unassembled WGS sequence"/>
</dbReference>
<dbReference type="InterPro" id="IPR036388">
    <property type="entry name" value="WH-like_DNA-bd_sf"/>
</dbReference>
<dbReference type="EMBL" id="JAZGLY010000003">
    <property type="protein sequence ID" value="MEE6187018.1"/>
    <property type="molecule type" value="Genomic_DNA"/>
</dbReference>
<dbReference type="Gene3D" id="1.10.1740.10">
    <property type="match status" value="1"/>
</dbReference>
<dbReference type="InterPro" id="IPR013324">
    <property type="entry name" value="RNA_pol_sigma_r3/r4-like"/>
</dbReference>
<dbReference type="InterPro" id="IPR014284">
    <property type="entry name" value="RNA_pol_sigma-70_dom"/>
</dbReference>
<evidence type="ECO:0000259" key="5">
    <source>
        <dbReference type="Pfam" id="PF04542"/>
    </source>
</evidence>
<dbReference type="NCBIfam" id="TIGR02937">
    <property type="entry name" value="sigma70-ECF"/>
    <property type="match status" value="1"/>
</dbReference>
<keyword evidence="3" id="KW-0731">Sigma factor</keyword>